<keyword evidence="2" id="KW-1185">Reference proteome</keyword>
<name>A0A1Y0BZ51_9MYCO</name>
<proteinExistence type="predicted"/>
<organism evidence="1 2">
    <name type="scientific">Mycobacterium dioxanotrophicus</name>
    <dbReference type="NCBI Taxonomy" id="482462"/>
    <lineage>
        <taxon>Bacteria</taxon>
        <taxon>Bacillati</taxon>
        <taxon>Actinomycetota</taxon>
        <taxon>Actinomycetes</taxon>
        <taxon>Mycobacteriales</taxon>
        <taxon>Mycobacteriaceae</taxon>
        <taxon>Mycobacterium</taxon>
    </lineage>
</organism>
<evidence type="ECO:0000313" key="1">
    <source>
        <dbReference type="EMBL" id="ART68193.1"/>
    </source>
</evidence>
<evidence type="ECO:0008006" key="3">
    <source>
        <dbReference type="Google" id="ProtNLM"/>
    </source>
</evidence>
<gene>
    <name evidence="1" type="ORF">BTO20_05985</name>
</gene>
<reference evidence="1 2" key="1">
    <citation type="submission" date="2017-04" db="EMBL/GenBank/DDBJ databases">
        <title>Whole Genome Sequence of 1,4-Dioxane Degrading Bacterium Mycobacterium dioxanotrophicus PH-06.</title>
        <authorList>
            <person name="He Y."/>
        </authorList>
    </citation>
    <scope>NUCLEOTIDE SEQUENCE [LARGE SCALE GENOMIC DNA]</scope>
    <source>
        <strain evidence="1 2">PH-06</strain>
    </source>
</reference>
<dbReference type="EMBL" id="CP020809">
    <property type="protein sequence ID" value="ART68193.1"/>
    <property type="molecule type" value="Genomic_DNA"/>
</dbReference>
<sequence>MNKDIEFLTAVAQDLRSRVEWYCSEQDDPARMHDLVMSLSASMLAVFDRLGADLGVDLREELAKFNFRPER</sequence>
<dbReference type="RefSeq" id="WP_087074209.1">
    <property type="nucleotide sequence ID" value="NZ_CP020809.1"/>
</dbReference>
<dbReference type="KEGG" id="mdx:BTO20_05985"/>
<accession>A0A1Y0BZ51</accession>
<dbReference type="AlphaFoldDB" id="A0A1Y0BZ51"/>
<protein>
    <recommendedName>
        <fullName evidence="3">Nucleotide pyrophosphohydrolase</fullName>
    </recommendedName>
</protein>
<evidence type="ECO:0000313" key="2">
    <source>
        <dbReference type="Proteomes" id="UP000195331"/>
    </source>
</evidence>
<dbReference type="Proteomes" id="UP000195331">
    <property type="component" value="Chromosome"/>
</dbReference>